<evidence type="ECO:0000256" key="5">
    <source>
        <dbReference type="ARBA" id="ARBA00022989"/>
    </source>
</evidence>
<protein>
    <submittedName>
        <fullName evidence="11">MFS transporter</fullName>
    </submittedName>
</protein>
<evidence type="ECO:0000256" key="9">
    <source>
        <dbReference type="SAM" id="Phobius"/>
    </source>
</evidence>
<evidence type="ECO:0000256" key="2">
    <source>
        <dbReference type="ARBA" id="ARBA00022448"/>
    </source>
</evidence>
<dbReference type="InterPro" id="IPR005829">
    <property type="entry name" value="Sugar_transporter_CS"/>
</dbReference>
<dbReference type="InterPro" id="IPR036259">
    <property type="entry name" value="MFS_trans_sf"/>
</dbReference>
<keyword evidence="2" id="KW-0813">Transport</keyword>
<keyword evidence="4 9" id="KW-0812">Transmembrane</keyword>
<dbReference type="InterPro" id="IPR011701">
    <property type="entry name" value="MFS"/>
</dbReference>
<feature type="compositionally biased region" description="Basic and acidic residues" evidence="8">
    <location>
        <begin position="471"/>
        <end position="490"/>
    </location>
</feature>
<feature type="domain" description="Major facilitator superfamily (MFS) profile" evidence="10">
    <location>
        <begin position="16"/>
        <end position="467"/>
    </location>
</feature>
<feature type="transmembrane region" description="Helical" evidence="9">
    <location>
        <begin position="235"/>
        <end position="252"/>
    </location>
</feature>
<reference evidence="11 12" key="1">
    <citation type="submission" date="2018-12" db="EMBL/GenBank/DDBJ databases">
        <title>Draft genome sequence of Embleya hyalina NBRC 13850T.</title>
        <authorList>
            <person name="Komaki H."/>
            <person name="Hosoyama A."/>
            <person name="Kimura A."/>
            <person name="Ichikawa N."/>
            <person name="Tamura T."/>
        </authorList>
    </citation>
    <scope>NUCLEOTIDE SEQUENCE [LARGE SCALE GENOMIC DNA]</scope>
    <source>
        <strain evidence="11 12">NBRC 13850</strain>
    </source>
</reference>
<comment type="caution">
    <text evidence="11">The sequence shown here is derived from an EMBL/GenBank/DDBJ whole genome shotgun (WGS) entry which is preliminary data.</text>
</comment>
<dbReference type="GO" id="GO:0022857">
    <property type="term" value="F:transmembrane transporter activity"/>
    <property type="evidence" value="ECO:0007669"/>
    <property type="project" value="InterPro"/>
</dbReference>
<comment type="subcellular location">
    <subcellularLocation>
        <location evidence="1">Cell membrane</location>
        <topology evidence="1">Multi-pass membrane protein</topology>
    </subcellularLocation>
</comment>
<evidence type="ECO:0000256" key="8">
    <source>
        <dbReference type="SAM" id="MobiDB-lite"/>
    </source>
</evidence>
<dbReference type="OrthoDB" id="7375466at2"/>
<feature type="transmembrane region" description="Helical" evidence="9">
    <location>
        <begin position="304"/>
        <end position="326"/>
    </location>
</feature>
<dbReference type="Pfam" id="PF07690">
    <property type="entry name" value="MFS_1"/>
    <property type="match status" value="1"/>
</dbReference>
<evidence type="ECO:0000256" key="6">
    <source>
        <dbReference type="ARBA" id="ARBA00023136"/>
    </source>
</evidence>
<keyword evidence="7" id="KW-0046">Antibiotic resistance</keyword>
<feature type="transmembrane region" description="Helical" evidence="9">
    <location>
        <begin position="442"/>
        <end position="464"/>
    </location>
</feature>
<dbReference type="RefSeq" id="WP_126636982.1">
    <property type="nucleotide sequence ID" value="NZ_BIFH01000016.1"/>
</dbReference>
<feature type="region of interest" description="Disordered" evidence="8">
    <location>
        <begin position="468"/>
        <end position="490"/>
    </location>
</feature>
<accession>A0A401YJQ7</accession>
<feature type="transmembrane region" description="Helical" evidence="9">
    <location>
        <begin position="114"/>
        <end position="132"/>
    </location>
</feature>
<dbReference type="PROSITE" id="PS00216">
    <property type="entry name" value="SUGAR_TRANSPORT_1"/>
    <property type="match status" value="1"/>
</dbReference>
<feature type="transmembrane region" description="Helical" evidence="9">
    <location>
        <begin position="144"/>
        <end position="167"/>
    </location>
</feature>
<dbReference type="PANTHER" id="PTHR42718">
    <property type="entry name" value="MAJOR FACILITATOR SUPERFAMILY MULTIDRUG TRANSPORTER MFSC"/>
    <property type="match status" value="1"/>
</dbReference>
<keyword evidence="6 9" id="KW-0472">Membrane</keyword>
<dbReference type="AlphaFoldDB" id="A0A401YJQ7"/>
<dbReference type="Proteomes" id="UP000286931">
    <property type="component" value="Unassembled WGS sequence"/>
</dbReference>
<feature type="transmembrane region" description="Helical" evidence="9">
    <location>
        <begin position="273"/>
        <end position="292"/>
    </location>
</feature>
<feature type="transmembrane region" description="Helical" evidence="9">
    <location>
        <begin position="203"/>
        <end position="223"/>
    </location>
</feature>
<dbReference type="SUPFAM" id="SSF103473">
    <property type="entry name" value="MFS general substrate transporter"/>
    <property type="match status" value="1"/>
</dbReference>
<name>A0A401YJQ7_9ACTN</name>
<dbReference type="Gene3D" id="1.20.1720.10">
    <property type="entry name" value="Multidrug resistance protein D"/>
    <property type="match status" value="1"/>
</dbReference>
<evidence type="ECO:0000259" key="10">
    <source>
        <dbReference type="PROSITE" id="PS50850"/>
    </source>
</evidence>
<feature type="transmembrane region" description="Helical" evidence="9">
    <location>
        <begin position="82"/>
        <end position="108"/>
    </location>
</feature>
<feature type="transmembrane region" description="Helical" evidence="9">
    <location>
        <begin position="398"/>
        <end position="422"/>
    </location>
</feature>
<evidence type="ECO:0000256" key="1">
    <source>
        <dbReference type="ARBA" id="ARBA00004651"/>
    </source>
</evidence>
<feature type="transmembrane region" description="Helical" evidence="9">
    <location>
        <begin position="338"/>
        <end position="359"/>
    </location>
</feature>
<feature type="transmembrane region" description="Helical" evidence="9">
    <location>
        <begin position="365"/>
        <end position="386"/>
    </location>
</feature>
<dbReference type="CDD" id="cd17321">
    <property type="entry name" value="MFS_MMR_MDR_like"/>
    <property type="match status" value="1"/>
</dbReference>
<evidence type="ECO:0000313" key="11">
    <source>
        <dbReference type="EMBL" id="GCD94844.1"/>
    </source>
</evidence>
<sequence length="490" mass="48806">MPASGTAPALRRPGAALALLAFASLITSLDYNIVYVALPDIGAGVGFSTQTLQWVVSAYAVAFGAFLLLGGRMADLLGRRRMFVLGLGLFAVASLAGGLAGVPAALIAARAGQGLGAALLFPATLSLVNTTFAEGRARNRALSVWAATGSGGLILGSLLGGVLTQALGWEAVFFVNVPLAGCAALLAFVVLPADPARTVGRRFDVPGALTATAGSTSVVFALVQGPEQGWTAPRVLAAGAAGIAALAGFALIERRTADPLMPPHLLRNRNLGTGMAVTFLFMATLGTLPYFLTVHFHVVHGYGALRTGFAFLIPLGGGFLGSLLGGRAATRFGVRSTLLASLAASALGLVAIGLGISAHGAYPDLIPGLLVFGLGQGVVYTTMFAATATGVPAPEQGVASGMASTGQQVGGAMGLAVLVALANSGTGGGRSGEALRVATAHGLRVAVFGAAVGAGAAALVALNFRRAGSGDGDRAAEPDSAAERTRAGAR</sequence>
<feature type="transmembrane region" description="Helical" evidence="9">
    <location>
        <begin position="173"/>
        <end position="191"/>
    </location>
</feature>
<evidence type="ECO:0000313" key="12">
    <source>
        <dbReference type="Proteomes" id="UP000286931"/>
    </source>
</evidence>
<feature type="transmembrane region" description="Helical" evidence="9">
    <location>
        <begin position="52"/>
        <end position="70"/>
    </location>
</feature>
<evidence type="ECO:0000256" key="3">
    <source>
        <dbReference type="ARBA" id="ARBA00022475"/>
    </source>
</evidence>
<evidence type="ECO:0000256" key="4">
    <source>
        <dbReference type="ARBA" id="ARBA00022692"/>
    </source>
</evidence>
<dbReference type="GO" id="GO:0005886">
    <property type="term" value="C:plasma membrane"/>
    <property type="evidence" value="ECO:0007669"/>
    <property type="project" value="UniProtKB-SubCell"/>
</dbReference>
<organism evidence="11 12">
    <name type="scientific">Embleya hyalina</name>
    <dbReference type="NCBI Taxonomy" id="516124"/>
    <lineage>
        <taxon>Bacteria</taxon>
        <taxon>Bacillati</taxon>
        <taxon>Actinomycetota</taxon>
        <taxon>Actinomycetes</taxon>
        <taxon>Kitasatosporales</taxon>
        <taxon>Streptomycetaceae</taxon>
        <taxon>Embleya</taxon>
    </lineage>
</organism>
<proteinExistence type="predicted"/>
<dbReference type="PANTHER" id="PTHR42718:SF46">
    <property type="entry name" value="BLR6921 PROTEIN"/>
    <property type="match status" value="1"/>
</dbReference>
<dbReference type="Gene3D" id="1.20.1250.20">
    <property type="entry name" value="MFS general substrate transporter like domains"/>
    <property type="match status" value="1"/>
</dbReference>
<dbReference type="InterPro" id="IPR020846">
    <property type="entry name" value="MFS_dom"/>
</dbReference>
<keyword evidence="3" id="KW-1003">Cell membrane</keyword>
<dbReference type="GO" id="GO:0046677">
    <property type="term" value="P:response to antibiotic"/>
    <property type="evidence" value="ECO:0007669"/>
    <property type="project" value="UniProtKB-KW"/>
</dbReference>
<dbReference type="PROSITE" id="PS50850">
    <property type="entry name" value="MFS"/>
    <property type="match status" value="1"/>
</dbReference>
<evidence type="ECO:0000256" key="7">
    <source>
        <dbReference type="ARBA" id="ARBA00023251"/>
    </source>
</evidence>
<keyword evidence="5 9" id="KW-1133">Transmembrane helix</keyword>
<gene>
    <name evidence="11" type="ORF">EHYA_02513</name>
</gene>
<keyword evidence="12" id="KW-1185">Reference proteome</keyword>
<dbReference type="EMBL" id="BIFH01000016">
    <property type="protein sequence ID" value="GCD94844.1"/>
    <property type="molecule type" value="Genomic_DNA"/>
</dbReference>